<accession>A0A6G2BBD1</accession>
<feature type="region of interest" description="Disordered" evidence="1">
    <location>
        <begin position="283"/>
        <end position="337"/>
    </location>
</feature>
<gene>
    <name evidence="2" type="ORF">F0L17_09910</name>
</gene>
<evidence type="ECO:0000313" key="3">
    <source>
        <dbReference type="Proteomes" id="UP000473014"/>
    </source>
</evidence>
<dbReference type="OrthoDB" id="3700382at2"/>
<reference evidence="2 3" key="1">
    <citation type="submission" date="2019-11" db="EMBL/GenBank/DDBJ databases">
        <authorList>
            <person name="Yuan L."/>
        </authorList>
    </citation>
    <scope>NUCLEOTIDE SEQUENCE [LARGE SCALE GENOMIC DNA]</scope>
    <source>
        <strain evidence="2 3">TRM43335</strain>
    </source>
</reference>
<organism evidence="2 3">
    <name type="scientific">Streptomyces taklimakanensis</name>
    <dbReference type="NCBI Taxonomy" id="2569853"/>
    <lineage>
        <taxon>Bacteria</taxon>
        <taxon>Bacillati</taxon>
        <taxon>Actinomycetota</taxon>
        <taxon>Actinomycetes</taxon>
        <taxon>Kitasatosporales</taxon>
        <taxon>Streptomycetaceae</taxon>
        <taxon>Streptomyces</taxon>
    </lineage>
</organism>
<sequence>MTGTGARRVDVARLTRGGLLGRGGQGSVWDVGLGAPDDPRPTAFKEYAPACLDALDVSALEELVAFAAGAAPHRAEWIHRHAAWPTAVVTDGDRTVGFLMPRVPERFFLRLSHDPEEPRTAGVEYLLNSDAYLDAVGIRITLEQRLLLLRDLAATLARLHVLGVVVGDMSPKNLLFCLEPEPACLLIDCDAVRLRGRTVLPQAETVAWELPEGEELGTAAGDAHKFGLLAMRLIDGDQDSDDPSGLEALDPELGRLAAAARETDPERRPRIVEWIEPLDRAASEAARRPIGSAAPGADAGGPGADGEGGGDGGDGGDGANTTVLPRVGGTVLPPAPRRGRASRVAAAAVLVGALVGGTAIWSGWGSGDEGTTGGTRMTGDLPTAPRPEQSETGEETAEETAAETEFEQARALNGLLVHNSGTRSGVSDAVAVVQRCGGNTALRNAKGVFDAAARSRDDLVRRLDALDLDRVPGGESAAERLRDGWEHSAAADRAYARWTEDLIEGGCVPGRTSSSTDWNAAVDHSERATRAKNDFVAAWNPIAVEHGLREWRWDEL</sequence>
<dbReference type="Proteomes" id="UP000473014">
    <property type="component" value="Unassembled WGS sequence"/>
</dbReference>
<dbReference type="InterPro" id="IPR011009">
    <property type="entry name" value="Kinase-like_dom_sf"/>
</dbReference>
<evidence type="ECO:0008006" key="4">
    <source>
        <dbReference type="Google" id="ProtNLM"/>
    </source>
</evidence>
<keyword evidence="3" id="KW-1185">Reference proteome</keyword>
<feature type="compositionally biased region" description="Gly residues" evidence="1">
    <location>
        <begin position="298"/>
        <end position="318"/>
    </location>
</feature>
<comment type="caution">
    <text evidence="2">The sequence shown here is derived from an EMBL/GenBank/DDBJ whole genome shotgun (WGS) entry which is preliminary data.</text>
</comment>
<evidence type="ECO:0000256" key="1">
    <source>
        <dbReference type="SAM" id="MobiDB-lite"/>
    </source>
</evidence>
<dbReference type="SUPFAM" id="SSF56112">
    <property type="entry name" value="Protein kinase-like (PK-like)"/>
    <property type="match status" value="1"/>
</dbReference>
<dbReference type="RefSeq" id="WP_155070785.1">
    <property type="nucleotide sequence ID" value="NZ_WIXO01000001.1"/>
</dbReference>
<dbReference type="Gene3D" id="1.10.510.10">
    <property type="entry name" value="Transferase(Phosphotransferase) domain 1"/>
    <property type="match status" value="1"/>
</dbReference>
<proteinExistence type="predicted"/>
<protein>
    <recommendedName>
        <fullName evidence="4">Protein kinase domain-containing protein</fullName>
    </recommendedName>
</protein>
<feature type="region of interest" description="Disordered" evidence="1">
    <location>
        <begin position="361"/>
        <end position="400"/>
    </location>
</feature>
<evidence type="ECO:0000313" key="2">
    <source>
        <dbReference type="EMBL" id="MTE19436.1"/>
    </source>
</evidence>
<dbReference type="EMBL" id="WIXO01000001">
    <property type="protein sequence ID" value="MTE19436.1"/>
    <property type="molecule type" value="Genomic_DNA"/>
</dbReference>
<dbReference type="AlphaFoldDB" id="A0A6G2BBD1"/>
<feature type="compositionally biased region" description="Gly residues" evidence="1">
    <location>
        <begin position="364"/>
        <end position="373"/>
    </location>
</feature>
<feature type="compositionally biased region" description="Acidic residues" evidence="1">
    <location>
        <begin position="391"/>
        <end position="400"/>
    </location>
</feature>
<name>A0A6G2BBD1_9ACTN</name>